<dbReference type="PROSITE" id="PS50995">
    <property type="entry name" value="HTH_MARR_2"/>
    <property type="match status" value="1"/>
</dbReference>
<dbReference type="PRINTS" id="PR00598">
    <property type="entry name" value="HTHMARR"/>
</dbReference>
<gene>
    <name evidence="2" type="ORF">BN112_1178</name>
</gene>
<sequence length="170" mass="18650">MKDHVDLVLSQWAHERPDLDVSSMAVLARIFRFNTAALRRIEPLFRAAGLHQGQFDLLATLYRAGAPHALSPQQLTAALLLSSGAMTHRLDQLEQGGLIARSPNPDDRRGVIVSLTPAGLRTIRQILADYLEAIDALLTPLSATERRQLAGLLKRLLAEHDRTTPGGIPQ</sequence>
<name>A0A0C6P0L2_BORBO</name>
<dbReference type="Gene3D" id="1.10.10.10">
    <property type="entry name" value="Winged helix-like DNA-binding domain superfamily/Winged helix DNA-binding domain"/>
    <property type="match status" value="1"/>
</dbReference>
<dbReference type="RefSeq" id="WP_003810260.1">
    <property type="nucleotide sequence ID" value="NC_019382.1"/>
</dbReference>
<dbReference type="SUPFAM" id="SSF46785">
    <property type="entry name" value="Winged helix' DNA-binding domain"/>
    <property type="match status" value="1"/>
</dbReference>
<dbReference type="SMART" id="SM00347">
    <property type="entry name" value="HTH_MARR"/>
    <property type="match status" value="1"/>
</dbReference>
<dbReference type="PANTHER" id="PTHR33164:SF104">
    <property type="entry name" value="TRANSCRIPTIONAL REGULATORY PROTEIN"/>
    <property type="match status" value="1"/>
</dbReference>
<dbReference type="HOGENOM" id="CLU_083287_27_5_4"/>
<dbReference type="InterPro" id="IPR000835">
    <property type="entry name" value="HTH_MarR-typ"/>
</dbReference>
<dbReference type="InterPro" id="IPR036390">
    <property type="entry name" value="WH_DNA-bd_sf"/>
</dbReference>
<dbReference type="OrthoDB" id="32523at2"/>
<evidence type="ECO:0000259" key="1">
    <source>
        <dbReference type="PROSITE" id="PS50995"/>
    </source>
</evidence>
<dbReference type="AlphaFoldDB" id="A0A0C6P0L2"/>
<reference evidence="2 3" key="1">
    <citation type="journal article" date="2012" name="BMC Genomics">
        <title>Comparative genomics of the classical Bordetella subspecies: the evolution and exchange of virulence-associated diversity amongst closely related pathogens.</title>
        <authorList>
            <person name="Park J."/>
            <person name="Zhang Y."/>
            <person name="Buboltz A.M."/>
            <person name="Zhang X."/>
            <person name="Schuster S.C."/>
            <person name="Ahuja U."/>
            <person name="Liu M."/>
            <person name="Miller J.F."/>
            <person name="Sebaihia M."/>
            <person name="Bentley S.D."/>
            <person name="Parkhill J."/>
            <person name="Harvill E.T."/>
        </authorList>
    </citation>
    <scope>NUCLEOTIDE SEQUENCE [LARGE SCALE GENOMIC DNA]</scope>
    <source>
        <strain evidence="2 3">253</strain>
    </source>
</reference>
<dbReference type="EMBL" id="HE965806">
    <property type="protein sequence ID" value="CCJ53096.1"/>
    <property type="molecule type" value="Genomic_DNA"/>
</dbReference>
<dbReference type="KEGG" id="bbh:BN112_1178"/>
<dbReference type="GO" id="GO:0006950">
    <property type="term" value="P:response to stress"/>
    <property type="evidence" value="ECO:0007669"/>
    <property type="project" value="TreeGrafter"/>
</dbReference>
<dbReference type="GO" id="GO:0003700">
    <property type="term" value="F:DNA-binding transcription factor activity"/>
    <property type="evidence" value="ECO:0007669"/>
    <property type="project" value="InterPro"/>
</dbReference>
<organism evidence="2 3">
    <name type="scientific">Bordetella bronchiseptica 253</name>
    <dbReference type="NCBI Taxonomy" id="568707"/>
    <lineage>
        <taxon>Bacteria</taxon>
        <taxon>Pseudomonadati</taxon>
        <taxon>Pseudomonadota</taxon>
        <taxon>Betaproteobacteria</taxon>
        <taxon>Burkholderiales</taxon>
        <taxon>Alcaligenaceae</taxon>
        <taxon>Bordetella</taxon>
    </lineage>
</organism>
<dbReference type="Pfam" id="PF01047">
    <property type="entry name" value="MarR"/>
    <property type="match status" value="1"/>
</dbReference>
<evidence type="ECO:0000313" key="3">
    <source>
        <dbReference type="Proteomes" id="UP000007564"/>
    </source>
</evidence>
<dbReference type="InterPro" id="IPR039422">
    <property type="entry name" value="MarR/SlyA-like"/>
</dbReference>
<proteinExistence type="predicted"/>
<dbReference type="GeneID" id="69601815"/>
<accession>A0A0C6P0L2</accession>
<evidence type="ECO:0000313" key="2">
    <source>
        <dbReference type="EMBL" id="CCJ53096.1"/>
    </source>
</evidence>
<feature type="domain" description="HTH marR-type" evidence="1">
    <location>
        <begin position="23"/>
        <end position="158"/>
    </location>
</feature>
<protein>
    <submittedName>
        <fullName evidence="2">Putative MarR-family transcriptional regulator</fullName>
    </submittedName>
</protein>
<dbReference type="InterPro" id="IPR036388">
    <property type="entry name" value="WH-like_DNA-bd_sf"/>
</dbReference>
<dbReference type="Proteomes" id="UP000007564">
    <property type="component" value="Chromosome"/>
</dbReference>
<dbReference type="PANTHER" id="PTHR33164">
    <property type="entry name" value="TRANSCRIPTIONAL REGULATOR, MARR FAMILY"/>
    <property type="match status" value="1"/>
</dbReference>